<protein>
    <submittedName>
        <fullName evidence="3">Uncharacterized protein</fullName>
    </submittedName>
</protein>
<keyword evidence="4" id="KW-1185">Reference proteome</keyword>
<dbReference type="Gramene" id="Pp3c3_9740V3.2">
    <property type="protein sequence ID" value="Pp3c3_9740V3.2"/>
    <property type="gene ID" value="Pp3c3_9740"/>
</dbReference>
<reference evidence="3" key="3">
    <citation type="submission" date="2020-12" db="UniProtKB">
        <authorList>
            <consortium name="EnsemblPlants"/>
        </authorList>
    </citation>
    <scope>IDENTIFICATION</scope>
</reference>
<keyword evidence="2" id="KW-0812">Transmembrane</keyword>
<feature type="transmembrane region" description="Helical" evidence="2">
    <location>
        <begin position="233"/>
        <end position="251"/>
    </location>
</feature>
<keyword evidence="2" id="KW-1133">Transmembrane helix</keyword>
<feature type="region of interest" description="Disordered" evidence="1">
    <location>
        <begin position="100"/>
        <end position="123"/>
    </location>
</feature>
<evidence type="ECO:0000313" key="3">
    <source>
        <dbReference type="EnsemblPlants" id="Pp3c3_9740V3.2"/>
    </source>
</evidence>
<dbReference type="PANTHER" id="PTHR33918">
    <property type="entry name" value="OS01G0704200 PROTEIN"/>
    <property type="match status" value="1"/>
</dbReference>
<reference evidence="3 4" key="2">
    <citation type="journal article" date="2018" name="Plant J.">
        <title>The Physcomitrella patens chromosome-scale assembly reveals moss genome structure and evolution.</title>
        <authorList>
            <person name="Lang D."/>
            <person name="Ullrich K.K."/>
            <person name="Murat F."/>
            <person name="Fuchs J."/>
            <person name="Jenkins J."/>
            <person name="Haas F.B."/>
            <person name="Piednoel M."/>
            <person name="Gundlach H."/>
            <person name="Van Bel M."/>
            <person name="Meyberg R."/>
            <person name="Vives C."/>
            <person name="Morata J."/>
            <person name="Symeonidi A."/>
            <person name="Hiss M."/>
            <person name="Muchero W."/>
            <person name="Kamisugi Y."/>
            <person name="Saleh O."/>
            <person name="Blanc G."/>
            <person name="Decker E.L."/>
            <person name="van Gessel N."/>
            <person name="Grimwood J."/>
            <person name="Hayes R.D."/>
            <person name="Graham S.W."/>
            <person name="Gunter L.E."/>
            <person name="McDaniel S.F."/>
            <person name="Hoernstein S.N.W."/>
            <person name="Larsson A."/>
            <person name="Li F.W."/>
            <person name="Perroud P.F."/>
            <person name="Phillips J."/>
            <person name="Ranjan P."/>
            <person name="Rokshar D.S."/>
            <person name="Rothfels C.J."/>
            <person name="Schneider L."/>
            <person name="Shu S."/>
            <person name="Stevenson D.W."/>
            <person name="Thummler F."/>
            <person name="Tillich M."/>
            <person name="Villarreal Aguilar J.C."/>
            <person name="Widiez T."/>
            <person name="Wong G.K."/>
            <person name="Wymore A."/>
            <person name="Zhang Y."/>
            <person name="Zimmer A.D."/>
            <person name="Quatrano R.S."/>
            <person name="Mayer K.F.X."/>
            <person name="Goodstein D."/>
            <person name="Casacuberta J.M."/>
            <person name="Vandepoele K."/>
            <person name="Reski R."/>
            <person name="Cuming A.C."/>
            <person name="Tuskan G.A."/>
            <person name="Maumus F."/>
            <person name="Salse J."/>
            <person name="Schmutz J."/>
            <person name="Rensing S.A."/>
        </authorList>
    </citation>
    <scope>NUCLEOTIDE SEQUENCE [LARGE SCALE GENOMIC DNA]</scope>
    <source>
        <strain evidence="3 4">cv. Gransden 2004</strain>
    </source>
</reference>
<proteinExistence type="predicted"/>
<dbReference type="RefSeq" id="XP_024370726.1">
    <property type="nucleotide sequence ID" value="XM_024514958.2"/>
</dbReference>
<gene>
    <name evidence="3" type="primary">LOC112280034</name>
</gene>
<sequence length="353" mass="38413">MTMGVKDLLHRSLPGAGPYNYQAKPPDVAASTRVPSLKNQGRTLPHIVGLSHSHTSSGALTLWRRDVRSWSSLQFNPLRDGITKQTLYGKPLRAKSLTVAAAASGSPNGSSEGEKAKPKTRAKQDVATLREKLNNFIDKYWGYLWLGGPIVATAAVFIPPATIPLILLLQKNFLVGLLATFGLDALFVFAADLFFVLADKAGHHQTNSGGSPPWIGPWEYTGYPKGEPVLTKVVAYAGVAIGVIGVILSFFLGKLAVGLPAFGSYLALIFIQVAYEKLLINDRVPAYPLVPIVYTMFRFKQLARAAELVMVMGGGAPLTFIIKALTIVWTFYLAMQLIQIPWLYSTWNSNKVA</sequence>
<feature type="transmembrane region" description="Helical" evidence="2">
    <location>
        <begin position="308"/>
        <end position="332"/>
    </location>
</feature>
<feature type="transmembrane region" description="Helical" evidence="2">
    <location>
        <begin position="140"/>
        <end position="167"/>
    </location>
</feature>
<reference evidence="3 4" key="1">
    <citation type="journal article" date="2008" name="Science">
        <title>The Physcomitrella genome reveals evolutionary insights into the conquest of land by plants.</title>
        <authorList>
            <person name="Rensing S."/>
            <person name="Lang D."/>
            <person name="Zimmer A."/>
            <person name="Terry A."/>
            <person name="Salamov A."/>
            <person name="Shapiro H."/>
            <person name="Nishiyama T."/>
            <person name="Perroud P.-F."/>
            <person name="Lindquist E."/>
            <person name="Kamisugi Y."/>
            <person name="Tanahashi T."/>
            <person name="Sakakibara K."/>
            <person name="Fujita T."/>
            <person name="Oishi K."/>
            <person name="Shin-I T."/>
            <person name="Kuroki Y."/>
            <person name="Toyoda A."/>
            <person name="Suzuki Y."/>
            <person name="Hashimoto A."/>
            <person name="Yamaguchi K."/>
            <person name="Sugano A."/>
            <person name="Kohara Y."/>
            <person name="Fujiyama A."/>
            <person name="Anterola A."/>
            <person name="Aoki S."/>
            <person name="Ashton N."/>
            <person name="Barbazuk W.B."/>
            <person name="Barker E."/>
            <person name="Bennetzen J."/>
            <person name="Bezanilla M."/>
            <person name="Blankenship R."/>
            <person name="Cho S.H."/>
            <person name="Dutcher S."/>
            <person name="Estelle M."/>
            <person name="Fawcett J.A."/>
            <person name="Gundlach H."/>
            <person name="Hanada K."/>
            <person name="Heyl A."/>
            <person name="Hicks K.A."/>
            <person name="Hugh J."/>
            <person name="Lohr M."/>
            <person name="Mayer K."/>
            <person name="Melkozernov A."/>
            <person name="Murata T."/>
            <person name="Nelson D."/>
            <person name="Pils B."/>
            <person name="Prigge M."/>
            <person name="Reiss B."/>
            <person name="Renner T."/>
            <person name="Rombauts S."/>
            <person name="Rushton P."/>
            <person name="Sanderfoot A."/>
            <person name="Schween G."/>
            <person name="Shiu S.-H."/>
            <person name="Stueber K."/>
            <person name="Theodoulou F.L."/>
            <person name="Tu H."/>
            <person name="Van de Peer Y."/>
            <person name="Verrier P.J."/>
            <person name="Waters E."/>
            <person name="Wood A."/>
            <person name="Yang L."/>
            <person name="Cove D."/>
            <person name="Cuming A."/>
            <person name="Hasebe M."/>
            <person name="Lucas S."/>
            <person name="Mishler D.B."/>
            <person name="Reski R."/>
            <person name="Grigoriev I."/>
            <person name="Quatrano R.S."/>
            <person name="Boore J.L."/>
        </authorList>
    </citation>
    <scope>NUCLEOTIDE SEQUENCE [LARGE SCALE GENOMIC DNA]</scope>
    <source>
        <strain evidence="3 4">cv. Gransden 2004</strain>
    </source>
</reference>
<dbReference type="EMBL" id="ABEU02000003">
    <property type="status" value="NOT_ANNOTATED_CDS"/>
    <property type="molecule type" value="Genomic_DNA"/>
</dbReference>
<evidence type="ECO:0000256" key="2">
    <source>
        <dbReference type="SAM" id="Phobius"/>
    </source>
</evidence>
<dbReference type="AlphaFoldDB" id="A0A7I4DFZ9"/>
<keyword evidence="2" id="KW-0472">Membrane</keyword>
<dbReference type="GeneID" id="112280034"/>
<feature type="transmembrane region" description="Helical" evidence="2">
    <location>
        <begin position="257"/>
        <end position="275"/>
    </location>
</feature>
<evidence type="ECO:0000256" key="1">
    <source>
        <dbReference type="SAM" id="MobiDB-lite"/>
    </source>
</evidence>
<accession>A0A7I4DFZ9</accession>
<feature type="transmembrane region" description="Helical" evidence="2">
    <location>
        <begin position="173"/>
        <end position="198"/>
    </location>
</feature>
<dbReference type="Proteomes" id="UP000006727">
    <property type="component" value="Chromosome 3"/>
</dbReference>
<evidence type="ECO:0000313" key="4">
    <source>
        <dbReference type="Proteomes" id="UP000006727"/>
    </source>
</evidence>
<feature type="compositionally biased region" description="Basic and acidic residues" evidence="1">
    <location>
        <begin position="112"/>
        <end position="123"/>
    </location>
</feature>
<organism evidence="3 4">
    <name type="scientific">Physcomitrium patens</name>
    <name type="common">Spreading-leaved earth moss</name>
    <name type="synonym">Physcomitrella patens</name>
    <dbReference type="NCBI Taxonomy" id="3218"/>
    <lineage>
        <taxon>Eukaryota</taxon>
        <taxon>Viridiplantae</taxon>
        <taxon>Streptophyta</taxon>
        <taxon>Embryophyta</taxon>
        <taxon>Bryophyta</taxon>
        <taxon>Bryophytina</taxon>
        <taxon>Bryopsida</taxon>
        <taxon>Funariidae</taxon>
        <taxon>Funariales</taxon>
        <taxon>Funariaceae</taxon>
        <taxon>Physcomitrium</taxon>
    </lineage>
</organism>
<dbReference type="PANTHER" id="PTHR33918:SF6">
    <property type="match status" value="1"/>
</dbReference>
<feature type="compositionally biased region" description="Low complexity" evidence="1">
    <location>
        <begin position="100"/>
        <end position="111"/>
    </location>
</feature>
<name>A0A7I4DFZ9_PHYPA</name>
<dbReference type="EnsemblPlants" id="Pp3c3_9740V3.2">
    <property type="protein sequence ID" value="Pp3c3_9740V3.2"/>
    <property type="gene ID" value="Pp3c3_9740"/>
</dbReference>